<proteinExistence type="predicted"/>
<feature type="non-terminal residue" evidence="1">
    <location>
        <position position="1"/>
    </location>
</feature>
<comment type="caution">
    <text evidence="1">The sequence shown here is derived from an EMBL/GenBank/DDBJ whole genome shotgun (WGS) entry which is preliminary data.</text>
</comment>
<gene>
    <name evidence="1" type="ORF">PCASD_21152</name>
</gene>
<sequence length="149" mass="16368">PTAGSFRLPLPGQPPQPEFIPLNDAIRLTLRTGSELTLDENQRASPSSIVSSTLSAYITAPRTYLTLGSSHRRGPPYRSNIDAIEPVLIDLPWKKFSEQRTRTAPLGLLLLDPIGLPASHPLGLFPYMTYRESGTSCLKPQTPTRTIDC</sequence>
<organism evidence="1 2">
    <name type="scientific">Puccinia coronata f. sp. avenae</name>
    <dbReference type="NCBI Taxonomy" id="200324"/>
    <lineage>
        <taxon>Eukaryota</taxon>
        <taxon>Fungi</taxon>
        <taxon>Dikarya</taxon>
        <taxon>Basidiomycota</taxon>
        <taxon>Pucciniomycotina</taxon>
        <taxon>Pucciniomycetes</taxon>
        <taxon>Pucciniales</taxon>
        <taxon>Pucciniaceae</taxon>
        <taxon>Puccinia</taxon>
    </lineage>
</organism>
<evidence type="ECO:0000313" key="1">
    <source>
        <dbReference type="EMBL" id="PLW07055.1"/>
    </source>
</evidence>
<reference evidence="1 2" key="1">
    <citation type="submission" date="2017-11" db="EMBL/GenBank/DDBJ databases">
        <title>De novo assembly and phasing of dikaryotic genomes from two isolates of Puccinia coronata f. sp. avenae, the causal agent of oat crown rust.</title>
        <authorList>
            <person name="Miller M.E."/>
            <person name="Zhang Y."/>
            <person name="Omidvar V."/>
            <person name="Sperschneider J."/>
            <person name="Schwessinger B."/>
            <person name="Raley C."/>
            <person name="Palmer J.M."/>
            <person name="Garnica D."/>
            <person name="Upadhyaya N."/>
            <person name="Rathjen J."/>
            <person name="Taylor J.M."/>
            <person name="Park R.F."/>
            <person name="Dodds P.N."/>
            <person name="Hirsch C.D."/>
            <person name="Kianian S.F."/>
            <person name="Figueroa M."/>
        </authorList>
    </citation>
    <scope>NUCLEOTIDE SEQUENCE [LARGE SCALE GENOMIC DNA]</scope>
    <source>
        <strain evidence="1">12SD80</strain>
    </source>
</reference>
<dbReference type="AlphaFoldDB" id="A0A2N5S1D4"/>
<name>A0A2N5S1D4_9BASI</name>
<dbReference type="Proteomes" id="UP000235392">
    <property type="component" value="Unassembled WGS sequence"/>
</dbReference>
<protein>
    <submittedName>
        <fullName evidence="1">Uncharacterized protein</fullName>
    </submittedName>
</protein>
<dbReference type="EMBL" id="PGCI01001163">
    <property type="protein sequence ID" value="PLW07055.1"/>
    <property type="molecule type" value="Genomic_DNA"/>
</dbReference>
<accession>A0A2N5S1D4</accession>
<evidence type="ECO:0000313" key="2">
    <source>
        <dbReference type="Proteomes" id="UP000235392"/>
    </source>
</evidence>